<comment type="caution">
    <text evidence="2">The sequence shown here is derived from an EMBL/GenBank/DDBJ whole genome shotgun (WGS) entry which is preliminary data.</text>
</comment>
<organism evidence="2 3">
    <name type="scientific">Chrysochromulina tobinii</name>
    <dbReference type="NCBI Taxonomy" id="1460289"/>
    <lineage>
        <taxon>Eukaryota</taxon>
        <taxon>Haptista</taxon>
        <taxon>Haptophyta</taxon>
        <taxon>Prymnesiophyceae</taxon>
        <taxon>Prymnesiales</taxon>
        <taxon>Chrysochromulinaceae</taxon>
        <taxon>Chrysochromulina</taxon>
    </lineage>
</organism>
<evidence type="ECO:0000313" key="3">
    <source>
        <dbReference type="Proteomes" id="UP000037460"/>
    </source>
</evidence>
<dbReference type="Gene3D" id="2.160.20.10">
    <property type="entry name" value="Single-stranded right-handed beta-helix, Pectin lyase-like"/>
    <property type="match status" value="1"/>
</dbReference>
<sequence length="931" mass="99115">MLMTRCSTPLIVANLVTTILADRASLDCPLRQIGLDYAQMVQPQWRPLAAFQELADALNGAAEAVDCHVKPSMRANKSTSTRRVKTFALPPASAALVLFADAVRGSDADGDGSEAKPFASLHRGLAAVRTFRAGRDAASLAETDRAYLMLRAGTFYLGSSGAGTLHLGASDSFLTVQAYPEEDVTISGGTPLLGLQWEMVPDALPKRSVYEFRNGGLEDGFDAAPPEMLTVAEAQAKCSAMPTCAAFTFITSVSPPGVEKVKVSFKHEVFWNPSAAGSTYVRNVGYEPTAERNLYRADVSSIGLQRPIDSLRVGGQRAILARYPNVKTVEQLGAMQIKALHWVPQSALNLTKTANYTFEPAAPGGAHRNDTAENFFQSFKLGVGGDCAMRFTPKASYWCSKDSQGGGPGPYSAPVGMVVTNSNESLPHTPYGSGAGWASAGSGALVHTWRAGRWFSWVMKTMEGRFDAGPGTTTFDFSLEVGGNQGSRGGDAGQEFFVENVFDELDSPGEFYYDPSAPLTGKPMLWLWHNASGAPPDGQLIAPQLVSIINASGTQAAPVVGIGFRGLIFRDAAPAFLEPHGTPSGGDWAVSRTAALFFEGTVGTEVAGCLLTSLDGHAVFLSGYNRGAAISENEFVSIGETAISQWGYTDGSPVPGMGFDATAGNQPRGTLVSANLVHEVGIFTKQNSFYFQSESFNNTIADNVAYNGPRAGINFDDGLGGGSLVTRNVLANFCRESSDHGPFNSWDRQVYVYDDAANGGAPTVQKKNDTISFNFILANYHSSMAIDNDDGSAYYDTHDNVFISASFGADYGGDSLKSDFGGHSNFHHANVDLFWSKGFGICDQAIGYADGYYDNYLYLSSDGNYGNGQQCTGGAKTIVGGNTIWSPTGKITECGKDLADWQAEGNDVGTKALPYPADAEVLAIVRQTLKM</sequence>
<evidence type="ECO:0000256" key="1">
    <source>
        <dbReference type="SAM" id="SignalP"/>
    </source>
</evidence>
<gene>
    <name evidence="2" type="ORF">Ctob_013807</name>
</gene>
<name>A0A0M0K2I9_9EUKA</name>
<dbReference type="SUPFAM" id="SSF51126">
    <property type="entry name" value="Pectin lyase-like"/>
    <property type="match status" value="1"/>
</dbReference>
<dbReference type="InterPro" id="IPR012334">
    <property type="entry name" value="Pectin_lyas_fold"/>
</dbReference>
<reference evidence="3" key="1">
    <citation type="journal article" date="2015" name="PLoS Genet.">
        <title>Genome Sequence and Transcriptome Analyses of Chrysochromulina tobin: Metabolic Tools for Enhanced Algal Fitness in the Prominent Order Prymnesiales (Haptophyceae).</title>
        <authorList>
            <person name="Hovde B.T."/>
            <person name="Deodato C.R."/>
            <person name="Hunsperger H.M."/>
            <person name="Ryken S.A."/>
            <person name="Yost W."/>
            <person name="Jha R.K."/>
            <person name="Patterson J."/>
            <person name="Monnat R.J. Jr."/>
            <person name="Barlow S.B."/>
            <person name="Starkenburg S.R."/>
            <person name="Cattolico R.A."/>
        </authorList>
    </citation>
    <scope>NUCLEOTIDE SEQUENCE</scope>
    <source>
        <strain evidence="3">CCMP291</strain>
    </source>
</reference>
<dbReference type="AlphaFoldDB" id="A0A0M0K2I9"/>
<dbReference type="PANTHER" id="PTHR36453">
    <property type="entry name" value="SECRETED PROTEIN-RELATED"/>
    <property type="match status" value="1"/>
</dbReference>
<dbReference type="PANTHER" id="PTHR36453:SF1">
    <property type="entry name" value="RIGHT HANDED BETA HELIX DOMAIN-CONTAINING PROTEIN"/>
    <property type="match status" value="1"/>
</dbReference>
<evidence type="ECO:0000313" key="2">
    <source>
        <dbReference type="EMBL" id="KOO33019.1"/>
    </source>
</evidence>
<accession>A0A0M0K2I9</accession>
<dbReference type="InterPro" id="IPR011050">
    <property type="entry name" value="Pectin_lyase_fold/virulence"/>
</dbReference>
<feature type="chain" id="PRO_5005602314" evidence="1">
    <location>
        <begin position="22"/>
        <end position="931"/>
    </location>
</feature>
<protein>
    <submittedName>
        <fullName evidence="2">Pdz dhr glgf domain protein</fullName>
    </submittedName>
</protein>
<dbReference type="Proteomes" id="UP000037460">
    <property type="component" value="Unassembled WGS sequence"/>
</dbReference>
<proteinExistence type="predicted"/>
<feature type="signal peptide" evidence="1">
    <location>
        <begin position="1"/>
        <end position="21"/>
    </location>
</feature>
<keyword evidence="3" id="KW-1185">Reference proteome</keyword>
<dbReference type="EMBL" id="JWZX01001623">
    <property type="protein sequence ID" value="KOO33019.1"/>
    <property type="molecule type" value="Genomic_DNA"/>
</dbReference>
<dbReference type="OrthoDB" id="5949092at2759"/>
<keyword evidence="1" id="KW-0732">Signal</keyword>